<dbReference type="SUPFAM" id="SSF52799">
    <property type="entry name" value="(Phosphotyrosine protein) phosphatases II"/>
    <property type="match status" value="1"/>
</dbReference>
<dbReference type="InterPro" id="IPR029021">
    <property type="entry name" value="Prot-tyrosine_phosphatase-like"/>
</dbReference>
<evidence type="ECO:0000313" key="3">
    <source>
        <dbReference type="Proteomes" id="UP000271098"/>
    </source>
</evidence>
<dbReference type="PROSITE" id="PS50055">
    <property type="entry name" value="TYR_PHOSPHATASE_PTP"/>
    <property type="match status" value="1"/>
</dbReference>
<reference evidence="2 3" key="2">
    <citation type="submission" date="2018-11" db="EMBL/GenBank/DDBJ databases">
        <authorList>
            <consortium name="Pathogen Informatics"/>
        </authorList>
    </citation>
    <scope>NUCLEOTIDE SEQUENCE [LARGE SCALE GENOMIC DNA]</scope>
</reference>
<proteinExistence type="predicted"/>
<gene>
    <name evidence="2" type="ORF">GPUH_LOCUS18347</name>
</gene>
<dbReference type="AlphaFoldDB" id="A0A183EBK6"/>
<dbReference type="GO" id="GO:0004725">
    <property type="term" value="F:protein tyrosine phosphatase activity"/>
    <property type="evidence" value="ECO:0007669"/>
    <property type="project" value="InterPro"/>
</dbReference>
<feature type="domain" description="Tyrosine-protein phosphatase" evidence="1">
    <location>
        <begin position="11"/>
        <end position="164"/>
    </location>
</feature>
<organism evidence="4">
    <name type="scientific">Gongylonema pulchrum</name>
    <dbReference type="NCBI Taxonomy" id="637853"/>
    <lineage>
        <taxon>Eukaryota</taxon>
        <taxon>Metazoa</taxon>
        <taxon>Ecdysozoa</taxon>
        <taxon>Nematoda</taxon>
        <taxon>Chromadorea</taxon>
        <taxon>Rhabditida</taxon>
        <taxon>Spirurina</taxon>
        <taxon>Spiruromorpha</taxon>
        <taxon>Spiruroidea</taxon>
        <taxon>Gongylonematidae</taxon>
        <taxon>Gongylonema</taxon>
    </lineage>
</organism>
<dbReference type="Proteomes" id="UP000271098">
    <property type="component" value="Unassembled WGS sequence"/>
</dbReference>
<dbReference type="OrthoDB" id="5854477at2759"/>
<dbReference type="Gene3D" id="3.90.190.10">
    <property type="entry name" value="Protein tyrosine phosphatase superfamily"/>
    <property type="match status" value="1"/>
</dbReference>
<dbReference type="EMBL" id="UYRT01086603">
    <property type="protein sequence ID" value="VDN31549.1"/>
    <property type="molecule type" value="Genomic_DNA"/>
</dbReference>
<name>A0A183EBK6_9BILA</name>
<sequence>MKIPMTMKMSNKLKRSKSDIIKYKTAWEYKGALFCEKESSEPLKYEGKDVNAQRIERQDGRTYLACEGPNFLTVYDFWALVWQENVTTLVSANFPHEERLYTPGCPEDKETIQYWPICKDDTFAFMPFKITCVNTTLMNNLKQTIELFPTSKLRNFYFIDKRPY</sequence>
<dbReference type="InterPro" id="IPR000242">
    <property type="entry name" value="PTP_cat"/>
</dbReference>
<reference evidence="4" key="1">
    <citation type="submission" date="2016-06" db="UniProtKB">
        <authorList>
            <consortium name="WormBaseParasite"/>
        </authorList>
    </citation>
    <scope>IDENTIFICATION</scope>
</reference>
<protein>
    <submittedName>
        <fullName evidence="4">Tyrosine-protein phosphatase domain-containing protein</fullName>
    </submittedName>
</protein>
<evidence type="ECO:0000313" key="4">
    <source>
        <dbReference type="WBParaSite" id="GPUH_0001837201-mRNA-1"/>
    </source>
</evidence>
<dbReference type="WBParaSite" id="GPUH_0001837201-mRNA-1">
    <property type="protein sequence ID" value="GPUH_0001837201-mRNA-1"/>
    <property type="gene ID" value="GPUH_0001837201"/>
</dbReference>
<keyword evidence="3" id="KW-1185">Reference proteome</keyword>
<dbReference type="Pfam" id="PF00102">
    <property type="entry name" value="Y_phosphatase"/>
    <property type="match status" value="1"/>
</dbReference>
<evidence type="ECO:0000313" key="2">
    <source>
        <dbReference type="EMBL" id="VDN31549.1"/>
    </source>
</evidence>
<accession>A0A183EBK6</accession>
<evidence type="ECO:0000259" key="1">
    <source>
        <dbReference type="PROSITE" id="PS50055"/>
    </source>
</evidence>